<sequence length="136" mass="14735">MWTHLGLILVLLHVATVSSWLPPPPPSTPPPVETTKELITTKAPHPTTVAQKLQTEAPLPPLCRCECRCCGCKSRGSDEDDKHGRHGDKTMPYGMPCATMLTVGQINVNSDSRNTGGAISRPVSISVYTVEYKQSI</sequence>
<evidence type="ECO:0000256" key="1">
    <source>
        <dbReference type="SAM" id="SignalP"/>
    </source>
</evidence>
<evidence type="ECO:0000313" key="3">
    <source>
        <dbReference type="WBParaSite" id="L893_g29664.t1"/>
    </source>
</evidence>
<name>A0A1I7ZTG0_9BILA</name>
<keyword evidence="2" id="KW-1185">Reference proteome</keyword>
<protein>
    <submittedName>
        <fullName evidence="3">Epidermal patterning factor-like protein</fullName>
    </submittedName>
</protein>
<keyword evidence="1" id="KW-0732">Signal</keyword>
<accession>A0A1I7ZTG0</accession>
<feature type="signal peptide" evidence="1">
    <location>
        <begin position="1"/>
        <end position="19"/>
    </location>
</feature>
<dbReference type="Proteomes" id="UP000095287">
    <property type="component" value="Unplaced"/>
</dbReference>
<dbReference type="AlphaFoldDB" id="A0A1I7ZTG0"/>
<proteinExistence type="predicted"/>
<dbReference type="WBParaSite" id="L893_g29664.t1">
    <property type="protein sequence ID" value="L893_g29664.t1"/>
    <property type="gene ID" value="L893_g29664"/>
</dbReference>
<feature type="chain" id="PRO_5009313884" evidence="1">
    <location>
        <begin position="20"/>
        <end position="136"/>
    </location>
</feature>
<evidence type="ECO:0000313" key="2">
    <source>
        <dbReference type="Proteomes" id="UP000095287"/>
    </source>
</evidence>
<reference evidence="3" key="1">
    <citation type="submission" date="2016-11" db="UniProtKB">
        <authorList>
            <consortium name="WormBaseParasite"/>
        </authorList>
    </citation>
    <scope>IDENTIFICATION</scope>
</reference>
<organism evidence="2 3">
    <name type="scientific">Steinernema glaseri</name>
    <dbReference type="NCBI Taxonomy" id="37863"/>
    <lineage>
        <taxon>Eukaryota</taxon>
        <taxon>Metazoa</taxon>
        <taxon>Ecdysozoa</taxon>
        <taxon>Nematoda</taxon>
        <taxon>Chromadorea</taxon>
        <taxon>Rhabditida</taxon>
        <taxon>Tylenchina</taxon>
        <taxon>Panagrolaimomorpha</taxon>
        <taxon>Strongyloidoidea</taxon>
        <taxon>Steinernematidae</taxon>
        <taxon>Steinernema</taxon>
    </lineage>
</organism>